<name>A0A1C4GXX7_9GAMM</name>
<feature type="signal peptide" evidence="1">
    <location>
        <begin position="1"/>
        <end position="18"/>
    </location>
</feature>
<evidence type="ECO:0000256" key="1">
    <source>
        <dbReference type="SAM" id="SignalP"/>
    </source>
</evidence>
<dbReference type="PROSITE" id="PS51257">
    <property type="entry name" value="PROKAR_LIPOPROTEIN"/>
    <property type="match status" value="1"/>
</dbReference>
<dbReference type="Proteomes" id="UP000243661">
    <property type="component" value="Unassembled WGS sequence"/>
</dbReference>
<sequence>MIKPFILATFMSSLILSACSSSEQNKIQIHPEDYKVENVVQLEQRFETLNQQLSRDYQNFKKNNAIAFSDQSIFDVQQLQTLDLHAVSRTSLKPVKQAYCKMMNDYFVQMYYLGHQNISLLSQTQWPKIKNQDLIKDFSSADQFYDFILNRYTHYRQAQEIMGFGCNLKQALQEN</sequence>
<evidence type="ECO:0000313" key="3">
    <source>
        <dbReference type="Proteomes" id="UP000243661"/>
    </source>
</evidence>
<organism evidence="2 3">
    <name type="scientific">Acinetobacter albensis</name>
    <dbReference type="NCBI Taxonomy" id="1673609"/>
    <lineage>
        <taxon>Bacteria</taxon>
        <taxon>Pseudomonadati</taxon>
        <taxon>Pseudomonadota</taxon>
        <taxon>Gammaproteobacteria</taxon>
        <taxon>Moraxellales</taxon>
        <taxon>Moraxellaceae</taxon>
        <taxon>Acinetobacter</taxon>
    </lineage>
</organism>
<dbReference type="AlphaFoldDB" id="A0A1C4GXX7"/>
<reference evidence="2 3" key="1">
    <citation type="submission" date="2016-08" db="EMBL/GenBank/DDBJ databases">
        <authorList>
            <person name="Seilhamer J.J."/>
        </authorList>
    </citation>
    <scope>NUCLEOTIDE SEQUENCE [LARGE SCALE GENOMIC DNA]</scope>
    <source>
        <strain evidence="2 3">ANC 4874</strain>
    </source>
</reference>
<gene>
    <name evidence="2" type="ORF">GA0116959_111133</name>
</gene>
<dbReference type="OrthoDB" id="6689731at2"/>
<dbReference type="EMBL" id="FMBK01000011">
    <property type="protein sequence ID" value="SCC72723.1"/>
    <property type="molecule type" value="Genomic_DNA"/>
</dbReference>
<proteinExistence type="predicted"/>
<evidence type="ECO:0000313" key="2">
    <source>
        <dbReference type="EMBL" id="SCC72723.1"/>
    </source>
</evidence>
<keyword evidence="1" id="KW-0732">Signal</keyword>
<feature type="chain" id="PRO_5008692778" evidence="1">
    <location>
        <begin position="19"/>
        <end position="175"/>
    </location>
</feature>
<accession>A0A1C4GXX7</accession>
<protein>
    <submittedName>
        <fullName evidence="2">Uncharacterized protein</fullName>
    </submittedName>
</protein>